<gene>
    <name evidence="1" type="ORF">HYY65_02125</name>
</gene>
<comment type="caution">
    <text evidence="1">The sequence shown here is derived from an EMBL/GenBank/DDBJ whole genome shotgun (WGS) entry which is preliminary data.</text>
</comment>
<dbReference type="EMBL" id="JACPSX010000036">
    <property type="protein sequence ID" value="MBI3013870.1"/>
    <property type="molecule type" value="Genomic_DNA"/>
</dbReference>
<evidence type="ECO:0000313" key="1">
    <source>
        <dbReference type="EMBL" id="MBI3013870.1"/>
    </source>
</evidence>
<reference evidence="1" key="1">
    <citation type="submission" date="2020-07" db="EMBL/GenBank/DDBJ databases">
        <title>Huge and variable diversity of episymbiotic CPR bacteria and DPANN archaea in groundwater ecosystems.</title>
        <authorList>
            <person name="He C.Y."/>
            <person name="Keren R."/>
            <person name="Whittaker M."/>
            <person name="Farag I.F."/>
            <person name="Doudna J."/>
            <person name="Cate J.H.D."/>
            <person name="Banfield J.F."/>
        </authorList>
    </citation>
    <scope>NUCLEOTIDE SEQUENCE</scope>
    <source>
        <strain evidence="1">NC_groundwater_717_Ag_S-0.2um_59_8</strain>
    </source>
</reference>
<proteinExistence type="predicted"/>
<evidence type="ECO:0000313" key="2">
    <source>
        <dbReference type="Proteomes" id="UP000741360"/>
    </source>
</evidence>
<dbReference type="Proteomes" id="UP000741360">
    <property type="component" value="Unassembled WGS sequence"/>
</dbReference>
<name>A0A932LZP6_UNCTE</name>
<accession>A0A932LZP6</accession>
<sequence length="121" mass="13658">MYEEGKTSKELEDLSRAISEAITKSEHVRKALANFAREKLGTDNTCLVLMLRVRSTGIQVDEVREAYGKGVPAKSSSTGAQHIDGRKLTPLEIAFEEHCIQHFDEQAWLKRLKIKTEEGKE</sequence>
<protein>
    <submittedName>
        <fullName evidence="1">Uncharacterized protein</fullName>
    </submittedName>
</protein>
<organism evidence="1 2">
    <name type="scientific">Tectimicrobiota bacterium</name>
    <dbReference type="NCBI Taxonomy" id="2528274"/>
    <lineage>
        <taxon>Bacteria</taxon>
        <taxon>Pseudomonadati</taxon>
        <taxon>Nitrospinota/Tectimicrobiota group</taxon>
        <taxon>Candidatus Tectimicrobiota</taxon>
    </lineage>
</organism>
<dbReference type="AlphaFoldDB" id="A0A932LZP6"/>